<dbReference type="Pfam" id="PF08890">
    <property type="entry name" value="Phage_TAC_5"/>
    <property type="match status" value="1"/>
</dbReference>
<evidence type="ECO:0000313" key="2">
    <source>
        <dbReference type="Proteomes" id="UP001198190"/>
    </source>
</evidence>
<dbReference type="Gene3D" id="3.30.2220.30">
    <property type="match status" value="1"/>
</dbReference>
<protein>
    <recommendedName>
        <fullName evidence="3">Phage XkdN-like protein</fullName>
    </recommendedName>
</protein>
<dbReference type="EMBL" id="JAJCGD010000066">
    <property type="protein sequence ID" value="MCB6829475.1"/>
    <property type="molecule type" value="Genomic_DNA"/>
</dbReference>
<dbReference type="InterPro" id="IPR014986">
    <property type="entry name" value="XkdN-like"/>
</dbReference>
<organism evidence="1 2">
    <name type="scientific">Megamonas funiformis</name>
    <dbReference type="NCBI Taxonomy" id="437897"/>
    <lineage>
        <taxon>Bacteria</taxon>
        <taxon>Bacillati</taxon>
        <taxon>Bacillota</taxon>
        <taxon>Negativicutes</taxon>
        <taxon>Selenomonadales</taxon>
        <taxon>Selenomonadaceae</taxon>
        <taxon>Megamonas</taxon>
    </lineage>
</organism>
<name>A0AAW4U4L7_9FIRM</name>
<dbReference type="RefSeq" id="WP_227153451.1">
    <property type="nucleotide sequence ID" value="NZ_DAWCTZ010000163.1"/>
</dbReference>
<sequence>MNLVDVLLNTDVSKILKEETKRIEIKRLSKVLDKKFEIEIKPIPAKRYTEIQSISVDVDSKTKNTNVNLYKMQMLTLCDGIKTPNFADENLLKHFNAFTPMDLFNKLFLAGEIADISNEIGKLSGYDNQKNKKDIEEVKN</sequence>
<proteinExistence type="predicted"/>
<accession>A0AAW4U4L7</accession>
<comment type="caution">
    <text evidence="1">The sequence shown here is derived from an EMBL/GenBank/DDBJ whole genome shotgun (WGS) entry which is preliminary data.</text>
</comment>
<gene>
    <name evidence="1" type="ORF">LIY65_12390</name>
</gene>
<dbReference type="AlphaFoldDB" id="A0AAW4U4L7"/>
<dbReference type="InterPro" id="IPR038559">
    <property type="entry name" value="XkdN-like_sf"/>
</dbReference>
<reference evidence="1" key="1">
    <citation type="submission" date="2021-10" db="EMBL/GenBank/DDBJ databases">
        <title>Collection of gut derived symbiotic bacterial strains cultured from healthy donors.</title>
        <authorList>
            <person name="Lin H."/>
            <person name="Littmann E."/>
            <person name="Claire K."/>
            <person name="Pamer E."/>
        </authorList>
    </citation>
    <scope>NUCLEOTIDE SEQUENCE</scope>
    <source>
        <strain evidence="1">MSK.7.16</strain>
    </source>
</reference>
<evidence type="ECO:0008006" key="3">
    <source>
        <dbReference type="Google" id="ProtNLM"/>
    </source>
</evidence>
<evidence type="ECO:0000313" key="1">
    <source>
        <dbReference type="EMBL" id="MCB6829475.1"/>
    </source>
</evidence>
<dbReference type="Proteomes" id="UP001198190">
    <property type="component" value="Unassembled WGS sequence"/>
</dbReference>